<protein>
    <recommendedName>
        <fullName evidence="4">Transposase</fullName>
    </recommendedName>
</protein>
<proteinExistence type="predicted"/>
<dbReference type="Proteomes" id="UP000479526">
    <property type="component" value="Unassembled WGS sequence"/>
</dbReference>
<sequence length="60" mass="6518">MIEPFLPVAATGPLPGRVGDQFNGILWRFRTGAGWRGARSRHSSIRGAAMRRDDTGHAVS</sequence>
<evidence type="ECO:0008006" key="4">
    <source>
        <dbReference type="Google" id="ProtNLM"/>
    </source>
</evidence>
<evidence type="ECO:0000256" key="1">
    <source>
        <dbReference type="SAM" id="MobiDB-lite"/>
    </source>
</evidence>
<organism evidence="2 3">
    <name type="scientific">Herbidospora solisilvae</name>
    <dbReference type="NCBI Taxonomy" id="2696284"/>
    <lineage>
        <taxon>Bacteria</taxon>
        <taxon>Bacillati</taxon>
        <taxon>Actinomycetota</taxon>
        <taxon>Actinomycetes</taxon>
        <taxon>Streptosporangiales</taxon>
        <taxon>Streptosporangiaceae</taxon>
        <taxon>Herbidospora</taxon>
    </lineage>
</organism>
<evidence type="ECO:0000313" key="2">
    <source>
        <dbReference type="EMBL" id="NAS23156.1"/>
    </source>
</evidence>
<comment type="caution">
    <text evidence="2">The sequence shown here is derived from an EMBL/GenBank/DDBJ whole genome shotgun (WGS) entry which is preliminary data.</text>
</comment>
<evidence type="ECO:0000313" key="3">
    <source>
        <dbReference type="Proteomes" id="UP000479526"/>
    </source>
</evidence>
<name>A0A7C9NNS7_9ACTN</name>
<reference evidence="2 3" key="1">
    <citation type="submission" date="2020-01" db="EMBL/GenBank/DDBJ databases">
        <title>Herbidospora sp. NEAU-GS84 nov., a novel actinomycete isolated from soil.</title>
        <authorList>
            <person name="Han L."/>
        </authorList>
    </citation>
    <scope>NUCLEOTIDE SEQUENCE [LARGE SCALE GENOMIC DNA]</scope>
    <source>
        <strain evidence="2 3">NEAU-GS84</strain>
    </source>
</reference>
<dbReference type="EMBL" id="WXEW01000004">
    <property type="protein sequence ID" value="NAS23156.1"/>
    <property type="molecule type" value="Genomic_DNA"/>
</dbReference>
<gene>
    <name evidence="2" type="ORF">GT755_15825</name>
</gene>
<keyword evidence="3" id="KW-1185">Reference proteome</keyword>
<feature type="region of interest" description="Disordered" evidence="1">
    <location>
        <begin position="38"/>
        <end position="60"/>
    </location>
</feature>
<feature type="compositionally biased region" description="Basic and acidic residues" evidence="1">
    <location>
        <begin position="50"/>
        <end position="60"/>
    </location>
</feature>
<dbReference type="AlphaFoldDB" id="A0A7C9NNS7"/>
<accession>A0A7C9NNS7</accession>